<gene>
    <name evidence="5" type="ORF">LVJ94_18945</name>
</gene>
<reference evidence="5" key="1">
    <citation type="submission" date="2021-12" db="EMBL/GenBank/DDBJ databases">
        <title>Discovery of the Pendulisporaceae a myxobacterial family with distinct sporulation behavior and unique specialized metabolism.</title>
        <authorList>
            <person name="Garcia R."/>
            <person name="Popoff A."/>
            <person name="Bader C.D."/>
            <person name="Loehr J."/>
            <person name="Walesch S."/>
            <person name="Walt C."/>
            <person name="Boldt J."/>
            <person name="Bunk B."/>
            <person name="Haeckl F.J.F.P.J."/>
            <person name="Gunesch A.P."/>
            <person name="Birkelbach J."/>
            <person name="Nuebel U."/>
            <person name="Pietschmann T."/>
            <person name="Bach T."/>
            <person name="Mueller R."/>
        </authorList>
    </citation>
    <scope>NUCLEOTIDE SEQUENCE</scope>
    <source>
        <strain evidence="5">MSr11367</strain>
    </source>
</reference>
<evidence type="ECO:0000256" key="3">
    <source>
        <dbReference type="ARBA" id="ARBA00022827"/>
    </source>
</evidence>
<evidence type="ECO:0000256" key="2">
    <source>
        <dbReference type="ARBA" id="ARBA00022630"/>
    </source>
</evidence>
<keyword evidence="6" id="KW-1185">Reference proteome</keyword>
<organism evidence="5 6">
    <name type="scientific">Pendulispora rubella</name>
    <dbReference type="NCBI Taxonomy" id="2741070"/>
    <lineage>
        <taxon>Bacteria</taxon>
        <taxon>Pseudomonadati</taxon>
        <taxon>Myxococcota</taxon>
        <taxon>Myxococcia</taxon>
        <taxon>Myxococcales</taxon>
        <taxon>Sorangiineae</taxon>
        <taxon>Pendulisporaceae</taxon>
        <taxon>Pendulispora</taxon>
    </lineage>
</organism>
<evidence type="ECO:0000259" key="4">
    <source>
        <dbReference type="Pfam" id="PF01494"/>
    </source>
</evidence>
<dbReference type="PRINTS" id="PR00420">
    <property type="entry name" value="RNGMNOXGNASE"/>
</dbReference>
<dbReference type="Pfam" id="PF21274">
    <property type="entry name" value="Rng_hyd_C"/>
    <property type="match status" value="1"/>
</dbReference>
<dbReference type="PANTHER" id="PTHR43004">
    <property type="entry name" value="TRK SYSTEM POTASSIUM UPTAKE PROTEIN"/>
    <property type="match status" value="1"/>
</dbReference>
<name>A0ABZ2LJH8_9BACT</name>
<dbReference type="Gene3D" id="3.40.30.120">
    <property type="match status" value="1"/>
</dbReference>
<dbReference type="InterPro" id="IPR036188">
    <property type="entry name" value="FAD/NAD-bd_sf"/>
</dbReference>
<protein>
    <submittedName>
        <fullName evidence="5">FAD-dependent oxidoreductase</fullName>
    </submittedName>
</protein>
<keyword evidence="2" id="KW-0285">Flavoprotein</keyword>
<dbReference type="Pfam" id="PF01494">
    <property type="entry name" value="FAD_binding_3"/>
    <property type="match status" value="1"/>
</dbReference>
<feature type="domain" description="FAD-binding" evidence="4">
    <location>
        <begin position="3"/>
        <end position="357"/>
    </location>
</feature>
<dbReference type="InterPro" id="IPR002938">
    <property type="entry name" value="FAD-bd"/>
</dbReference>
<dbReference type="Gene3D" id="3.50.50.60">
    <property type="entry name" value="FAD/NAD(P)-binding domain"/>
    <property type="match status" value="1"/>
</dbReference>
<accession>A0ABZ2LJH8</accession>
<evidence type="ECO:0000313" key="5">
    <source>
        <dbReference type="EMBL" id="WXB09300.1"/>
    </source>
</evidence>
<evidence type="ECO:0000313" key="6">
    <source>
        <dbReference type="Proteomes" id="UP001374803"/>
    </source>
</evidence>
<proteinExistence type="predicted"/>
<dbReference type="InterPro" id="IPR050641">
    <property type="entry name" value="RIFMO-like"/>
</dbReference>
<dbReference type="SUPFAM" id="SSF51905">
    <property type="entry name" value="FAD/NAD(P)-binding domain"/>
    <property type="match status" value="1"/>
</dbReference>
<sequence>MMDVDVLIVGGGLVGLSAALFLAEHLEQGGRVLVVEKHAGTSIHPRARGFNERTIEHFRATRAGTVIEREGGIPEEVPIGGILTAVTLADAPLAWQPRVPQARTTGLSPCPPVFMGQDRLERILLHAVTEEGVVVRFSTEMTHFEQDGDGVTANIVDRTAQRHETVRARYMVAADGVRSSVREALGIRQRGRGTLGHNVSAVFEADLTEVRRERPFGFAIVTHPEAAGIFVSAGSKDRWLYGTEMPPDGGALSTKDFVQRIRQAAGLPTLAVNVLGAFAWETGERVAERFSHGRVFLAGDAAHQMTPAGGFGANTGIQDAANLAWKLALVLQGRARPALLDSFDTERRPVATATAEQATILAYRMAAQGGRPAHPLAAQEPVDSDCVVFGYRYGVGDSPLPRTLVLDGTPGSRAPHAGLDIDGVPTSTIDLLGRTFVLFAGDTAWKNAADALGLPLRTHVLSGWQSAYGVKEEGAVLVRPDGVIAARFTQMESDAERALVRAFDIFYVLRSG</sequence>
<dbReference type="Proteomes" id="UP001374803">
    <property type="component" value="Chromosome"/>
</dbReference>
<dbReference type="PANTHER" id="PTHR43004:SF19">
    <property type="entry name" value="BINDING MONOOXYGENASE, PUTATIVE (JCVI)-RELATED"/>
    <property type="match status" value="1"/>
</dbReference>
<dbReference type="RefSeq" id="WP_394838970.1">
    <property type="nucleotide sequence ID" value="NZ_CP089929.1"/>
</dbReference>
<dbReference type="Gene3D" id="3.30.9.10">
    <property type="entry name" value="D-Amino Acid Oxidase, subunit A, domain 2"/>
    <property type="match status" value="1"/>
</dbReference>
<keyword evidence="3" id="KW-0274">FAD</keyword>
<evidence type="ECO:0000256" key="1">
    <source>
        <dbReference type="ARBA" id="ARBA00001974"/>
    </source>
</evidence>
<dbReference type="EMBL" id="CP089983">
    <property type="protein sequence ID" value="WXB09300.1"/>
    <property type="molecule type" value="Genomic_DNA"/>
</dbReference>
<comment type="cofactor">
    <cofactor evidence="1">
        <name>FAD</name>
        <dbReference type="ChEBI" id="CHEBI:57692"/>
    </cofactor>
</comment>